<keyword evidence="2" id="KW-1133">Transmembrane helix</keyword>
<feature type="compositionally biased region" description="Low complexity" evidence="1">
    <location>
        <begin position="886"/>
        <end position="903"/>
    </location>
</feature>
<dbReference type="EMBL" id="MIGC01002384">
    <property type="protein sequence ID" value="PHJ21191.1"/>
    <property type="molecule type" value="Genomic_DNA"/>
</dbReference>
<comment type="caution">
    <text evidence="3">The sequence shown here is derived from an EMBL/GenBank/DDBJ whole genome shotgun (WGS) entry which is preliminary data.</text>
</comment>
<evidence type="ECO:0000256" key="1">
    <source>
        <dbReference type="SAM" id="MobiDB-lite"/>
    </source>
</evidence>
<reference evidence="3 4" key="1">
    <citation type="journal article" date="2017" name="Int. J. Parasitol.">
        <title>The genome of the protozoan parasite Cystoisospora suis and a reverse vaccinology approach to identify vaccine candidates.</title>
        <authorList>
            <person name="Palmieri N."/>
            <person name="Shrestha A."/>
            <person name="Ruttkowski B."/>
            <person name="Beck T."/>
            <person name="Vogl C."/>
            <person name="Tomley F."/>
            <person name="Blake D.P."/>
            <person name="Joachim A."/>
        </authorList>
    </citation>
    <scope>NUCLEOTIDE SEQUENCE [LARGE SCALE GENOMIC DNA]</scope>
    <source>
        <strain evidence="3 4">Wien I</strain>
    </source>
</reference>
<evidence type="ECO:0000313" key="4">
    <source>
        <dbReference type="Proteomes" id="UP000221165"/>
    </source>
</evidence>
<gene>
    <name evidence="3" type="ORF">CSUI_004968</name>
</gene>
<keyword evidence="2" id="KW-0812">Transmembrane</keyword>
<dbReference type="GeneID" id="94428360"/>
<dbReference type="RefSeq" id="XP_067922875.1">
    <property type="nucleotide sequence ID" value="XM_068065149.1"/>
</dbReference>
<dbReference type="Proteomes" id="UP000221165">
    <property type="component" value="Unassembled WGS sequence"/>
</dbReference>
<feature type="compositionally biased region" description="Low complexity" evidence="1">
    <location>
        <begin position="19"/>
        <end position="32"/>
    </location>
</feature>
<name>A0A2C6K8V9_9APIC</name>
<feature type="region of interest" description="Disordered" evidence="1">
    <location>
        <begin position="873"/>
        <end position="926"/>
    </location>
</feature>
<feature type="compositionally biased region" description="Low complexity" evidence="1">
    <location>
        <begin position="168"/>
        <end position="180"/>
    </location>
</feature>
<dbReference type="AlphaFoldDB" id="A0A2C6K8V9"/>
<organism evidence="3 4">
    <name type="scientific">Cystoisospora suis</name>
    <dbReference type="NCBI Taxonomy" id="483139"/>
    <lineage>
        <taxon>Eukaryota</taxon>
        <taxon>Sar</taxon>
        <taxon>Alveolata</taxon>
        <taxon>Apicomplexa</taxon>
        <taxon>Conoidasida</taxon>
        <taxon>Coccidia</taxon>
        <taxon>Eucoccidiorida</taxon>
        <taxon>Eimeriorina</taxon>
        <taxon>Sarcocystidae</taxon>
        <taxon>Cystoisospora</taxon>
    </lineage>
</organism>
<evidence type="ECO:0008006" key="5">
    <source>
        <dbReference type="Google" id="ProtNLM"/>
    </source>
</evidence>
<feature type="region of interest" description="Disordered" evidence="1">
    <location>
        <begin position="508"/>
        <end position="528"/>
    </location>
</feature>
<accession>A0A2C6K8V9</accession>
<feature type="region of interest" description="Disordered" evidence="1">
    <location>
        <begin position="149"/>
        <end position="180"/>
    </location>
</feature>
<feature type="region of interest" description="Disordered" evidence="1">
    <location>
        <begin position="62"/>
        <end position="88"/>
    </location>
</feature>
<feature type="region of interest" description="Disordered" evidence="1">
    <location>
        <begin position="306"/>
        <end position="325"/>
    </location>
</feature>
<feature type="compositionally biased region" description="Acidic residues" evidence="1">
    <location>
        <begin position="306"/>
        <end position="315"/>
    </location>
</feature>
<evidence type="ECO:0000256" key="2">
    <source>
        <dbReference type="SAM" id="Phobius"/>
    </source>
</evidence>
<feature type="region of interest" description="Disordered" evidence="1">
    <location>
        <begin position="595"/>
        <end position="622"/>
    </location>
</feature>
<feature type="compositionally biased region" description="Basic residues" evidence="1">
    <location>
        <begin position="224"/>
        <end position="233"/>
    </location>
</feature>
<keyword evidence="4" id="KW-1185">Reference proteome</keyword>
<feature type="transmembrane region" description="Helical" evidence="2">
    <location>
        <begin position="103"/>
        <end position="122"/>
    </location>
</feature>
<feature type="compositionally biased region" description="Polar residues" evidence="1">
    <location>
        <begin position="873"/>
        <end position="885"/>
    </location>
</feature>
<sequence>MEDNNAETGLPPNSEGNLASSYTSSSAASSFHSGEKDPSGNLSSIQGREGFSAVHASHDDVGVADESDAAMAKNKGRSSQRRNRVPYSVNGKRKEVRLHRARSLTLSLLFLSLVFLVLRRLVVKCGYLFSKPRDSKNVDIFTEGPVHRLLASGGAGDGEQDEQETGSRRTTPPSTSPLSTPLAACAEEEGRALGISLVRPERTDEVEEPLTGQETSPTTQGTGGRKRDRKRKTPNVLRESDHTEDPSTPKQPRIHPAEVPGPYRHTLATPRETLSDTITDTTSQGQAAEESELYGATWPGLVVEESADSDEEEQPEGLLSRLLRKEDTPISADSSLESWSGEGPLGAYQGSIGYVTEADLWVEPEAEAFFRSCAGPYLNSIDLSTPLRWEQWITAAIPASQVLNSLRQVLRRAKRTKNLSASICVFRNLLLLQFYIMRAVVVTRNNHRVLDGEMARRLRTAQINLETTLLRTGMPPASLTAAQSFLTHLVAQLSPPLNDLALHRVIQGRQRQQPPGRPGSLREGRQPQRWDNDFEEALAIDKQVMVQHLHSDMWLADFTKWLSLQPDSFREAIPRESILGRLMVAWKLLPAEALPSDAGTKSEGTSGPAESTDERTVGFVGDTDGSGTFTDDLVRVCAGPDYSPLSSLTELLPVHIPAFASGMVPQSVHALHGPDGVQWSRLILQRLRNLRGLLPTQLMRLRGAEGGEELRQLTSLLSYLARTDFLLCEARYAMEMFPGMDPGQDLLRASAAVERTVFYMWSRLGLFKNATAWARRGLAIITASSLSGFNFPAQFYLSPAQITENVMHELIYRLRTKGLAKGLSRWMIQNPDPTVDINIVPHSRLFRCFFRAGWMWSPVFKTRRHDRAVMPTTLQSRPQQQNQHFPSLLPGPSQGLPTASSSPAVPPPPDQRDTQVVEDVSDDDDV</sequence>
<keyword evidence="2" id="KW-0472">Membrane</keyword>
<feature type="region of interest" description="Disordered" evidence="1">
    <location>
        <begin position="195"/>
        <end position="296"/>
    </location>
</feature>
<feature type="compositionally biased region" description="Basic residues" evidence="1">
    <location>
        <begin position="74"/>
        <end position="84"/>
    </location>
</feature>
<dbReference type="VEuPathDB" id="ToxoDB:CSUI_004968"/>
<proteinExistence type="predicted"/>
<feature type="region of interest" description="Disordered" evidence="1">
    <location>
        <begin position="1"/>
        <end position="49"/>
    </location>
</feature>
<feature type="compositionally biased region" description="Basic and acidic residues" evidence="1">
    <location>
        <begin position="238"/>
        <end position="247"/>
    </location>
</feature>
<protein>
    <recommendedName>
        <fullName evidence="5">Transmembrane protein</fullName>
    </recommendedName>
</protein>
<feature type="compositionally biased region" description="Polar residues" evidence="1">
    <location>
        <begin position="275"/>
        <end position="286"/>
    </location>
</feature>
<evidence type="ECO:0000313" key="3">
    <source>
        <dbReference type="EMBL" id="PHJ21191.1"/>
    </source>
</evidence>